<dbReference type="InterPro" id="IPR002744">
    <property type="entry name" value="MIP18-like"/>
</dbReference>
<proteinExistence type="predicted"/>
<dbReference type="Gene3D" id="3.30.300.130">
    <property type="entry name" value="Fe-S cluster assembly (FSCA)"/>
    <property type="match status" value="1"/>
</dbReference>
<dbReference type="PANTHER" id="PTHR42831">
    <property type="entry name" value="FE-S PROTEIN MATURATION AUXILIARY FACTOR YITW"/>
    <property type="match status" value="1"/>
</dbReference>
<evidence type="ECO:0000259" key="1">
    <source>
        <dbReference type="Pfam" id="PF01883"/>
    </source>
</evidence>
<dbReference type="Pfam" id="PF01883">
    <property type="entry name" value="FeS_assembly_P"/>
    <property type="match status" value="1"/>
</dbReference>
<dbReference type="SUPFAM" id="SSF117916">
    <property type="entry name" value="Fe-S cluster assembly (FSCA) domain-like"/>
    <property type="match status" value="1"/>
</dbReference>
<reference evidence="2" key="2">
    <citation type="journal article" date="2022" name="Nat. Microbiol.">
        <title>A closed Candidatus Odinarchaeum chromosome exposes Asgard archaeal viruses.</title>
        <authorList>
            <person name="Tamarit D."/>
            <person name="Caceres E.F."/>
            <person name="Krupovic M."/>
            <person name="Nijland R."/>
            <person name="Eme L."/>
            <person name="Robinson N.P."/>
            <person name="Ettema T.J.G."/>
        </authorList>
    </citation>
    <scope>NUCLEOTIDE SEQUENCE</scope>
    <source>
        <strain evidence="2">LCB_4</strain>
    </source>
</reference>
<dbReference type="EMBL" id="CP091871">
    <property type="protein sequence ID" value="WEU39651.1"/>
    <property type="molecule type" value="Genomic_DNA"/>
</dbReference>
<evidence type="ECO:0000313" key="2">
    <source>
        <dbReference type="EMBL" id="WEU39651.1"/>
    </source>
</evidence>
<gene>
    <name evidence="2" type="ORF">OdinLCB4_003970</name>
</gene>
<dbReference type="KEGG" id="oyw:OdinLCB4_003970"/>
<accession>A0AAF0D107</accession>
<evidence type="ECO:0000313" key="3">
    <source>
        <dbReference type="Proteomes" id="UP000186851"/>
    </source>
</evidence>
<protein>
    <submittedName>
        <fullName evidence="2">Iron-sulfur cluster assembly protein</fullName>
    </submittedName>
</protein>
<dbReference type="Proteomes" id="UP000186851">
    <property type="component" value="Chromosome"/>
</dbReference>
<reference evidence="2" key="1">
    <citation type="journal article" date="2017" name="Nature">
        <title>Asgard archaea illuminate the origin of eukaryotic cellular complexity.</title>
        <authorList>
            <person name="Zaremba-Niedzwiedzka K."/>
            <person name="Caceres E.F."/>
            <person name="Saw J.H."/>
            <person name="Backstrom D."/>
            <person name="Juzokaite L."/>
            <person name="Vancaester E."/>
            <person name="Seitz K.W."/>
            <person name="Anantharaman K."/>
            <person name="Starnawski P."/>
            <person name="Kjeldsen K.U."/>
            <person name="Scott M.B."/>
            <person name="Nunoura T."/>
            <person name="Banfield J.F."/>
            <person name="Schramm A."/>
            <person name="Baker B.J."/>
            <person name="Spang A."/>
            <person name="Ettema T.J.G."/>
        </authorList>
    </citation>
    <scope>NUCLEOTIDE SEQUENCE</scope>
    <source>
        <strain evidence="2">LCB_4</strain>
    </source>
</reference>
<feature type="domain" description="MIP18 family-like" evidence="1">
    <location>
        <begin position="4"/>
        <end position="77"/>
    </location>
</feature>
<dbReference type="AlphaFoldDB" id="A0AAF0D107"/>
<name>A0AAF0D107_ODILC</name>
<dbReference type="InterPro" id="IPR052339">
    <property type="entry name" value="Fe-S_Maturation_MIP18"/>
</dbReference>
<organism evidence="2 3">
    <name type="scientific">Odinarchaeota yellowstonii (strain LCB_4)</name>
    <dbReference type="NCBI Taxonomy" id="1841599"/>
    <lineage>
        <taxon>Archaea</taxon>
        <taxon>Promethearchaeati</taxon>
        <taxon>Candidatus Odinarchaeota</taxon>
        <taxon>Candidatus Odinarchaeia</taxon>
        <taxon>Candidatus Odinarchaeales</taxon>
        <taxon>Candidatus Odinarchaeaceae</taxon>
        <taxon>Candidatus Odinarchaeum</taxon>
    </lineage>
</organism>
<dbReference type="PANTHER" id="PTHR42831:SF1">
    <property type="entry name" value="FE-S PROTEIN MATURATION AUXILIARY FACTOR YITW"/>
    <property type="match status" value="1"/>
</dbReference>
<sequence length="99" mass="11255">MVSKDEVMEVLKTCYDPEIPVNIVDLGLIYDVQVKDERDVYVKMTLTAPGCPLHSLIANEVRNKLKNIKNIGKVEVQLVWDPPWSPEMMSPEAKKILGF</sequence>
<dbReference type="InterPro" id="IPR034904">
    <property type="entry name" value="FSCA_dom_sf"/>
</dbReference>